<evidence type="ECO:0000256" key="3">
    <source>
        <dbReference type="ARBA" id="ARBA00022670"/>
    </source>
</evidence>
<feature type="transmembrane region" description="Helical" evidence="8">
    <location>
        <begin position="116"/>
        <end position="142"/>
    </location>
</feature>
<protein>
    <submittedName>
        <fullName evidence="9">Exosortase family protein XrtF</fullName>
    </submittedName>
</protein>
<accession>A0ABU2YDI4</accession>
<evidence type="ECO:0000313" key="9">
    <source>
        <dbReference type="EMBL" id="MDT0556246.1"/>
    </source>
</evidence>
<comment type="subcellular location">
    <subcellularLocation>
        <location evidence="1">Cell membrane</location>
        <topology evidence="1">Multi-pass membrane protein</topology>
    </subcellularLocation>
</comment>
<dbReference type="RefSeq" id="WP_311333198.1">
    <property type="nucleotide sequence ID" value="NZ_JAVRHZ010000005.1"/>
</dbReference>
<evidence type="ECO:0000256" key="2">
    <source>
        <dbReference type="ARBA" id="ARBA00022475"/>
    </source>
</evidence>
<dbReference type="InterPro" id="IPR026323">
    <property type="entry name" value="Exosortase-related_prot_XrtF"/>
</dbReference>
<dbReference type="InterPro" id="IPR019127">
    <property type="entry name" value="Exosortase"/>
</dbReference>
<keyword evidence="5" id="KW-0378">Hydrolase</keyword>
<evidence type="ECO:0000313" key="10">
    <source>
        <dbReference type="Proteomes" id="UP001254488"/>
    </source>
</evidence>
<evidence type="ECO:0000256" key="1">
    <source>
        <dbReference type="ARBA" id="ARBA00004651"/>
    </source>
</evidence>
<dbReference type="EMBL" id="JAVRHZ010000005">
    <property type="protein sequence ID" value="MDT0556246.1"/>
    <property type="molecule type" value="Genomic_DNA"/>
</dbReference>
<reference evidence="9 10" key="1">
    <citation type="submission" date="2023-09" db="EMBL/GenBank/DDBJ databases">
        <authorList>
            <person name="Rey-Velasco X."/>
        </authorList>
    </citation>
    <scope>NUCLEOTIDE SEQUENCE [LARGE SCALE GENOMIC DNA]</scope>
    <source>
        <strain evidence="9 10">W242</strain>
    </source>
</reference>
<dbReference type="Proteomes" id="UP001254488">
    <property type="component" value="Unassembled WGS sequence"/>
</dbReference>
<evidence type="ECO:0000256" key="6">
    <source>
        <dbReference type="ARBA" id="ARBA00022989"/>
    </source>
</evidence>
<comment type="caution">
    <text evidence="9">The sequence shown here is derived from an EMBL/GenBank/DDBJ whole genome shotgun (WGS) entry which is preliminary data.</text>
</comment>
<keyword evidence="2" id="KW-1003">Cell membrane</keyword>
<organism evidence="9 10">
    <name type="scientific">Patiriisocius hiemis</name>
    <dbReference type="NCBI Taxonomy" id="3075604"/>
    <lineage>
        <taxon>Bacteria</taxon>
        <taxon>Pseudomonadati</taxon>
        <taxon>Bacteroidota</taxon>
        <taxon>Flavobacteriia</taxon>
        <taxon>Flavobacteriales</taxon>
        <taxon>Flavobacteriaceae</taxon>
        <taxon>Patiriisocius</taxon>
    </lineage>
</organism>
<evidence type="ECO:0000256" key="8">
    <source>
        <dbReference type="SAM" id="Phobius"/>
    </source>
</evidence>
<feature type="transmembrane region" description="Helical" evidence="8">
    <location>
        <begin position="154"/>
        <end position="172"/>
    </location>
</feature>
<dbReference type="InterPro" id="IPR026392">
    <property type="entry name" value="Exo/Archaeosortase_dom"/>
</dbReference>
<sequence>MTSLLKKYKPVIRFVLLFLGVYILLSLLYGLYLDVSKDAAYKPDFITNLVAKQSSNLISNFGYDAQVSPNKIEPTMRLTVNDKYLAKIVEGCNAISIIILFIAFIIAFAEGFRKTFFFLLAGVTLIYSINILRIVILAISLYEYPQHEEILHGVIFPALIYGMVFLLWMVWVRTLKKEARDE</sequence>
<dbReference type="Pfam" id="PF09721">
    <property type="entry name" value="Exosortase_EpsH"/>
    <property type="match status" value="1"/>
</dbReference>
<feature type="transmembrane region" description="Helical" evidence="8">
    <location>
        <begin position="12"/>
        <end position="32"/>
    </location>
</feature>
<feature type="transmembrane region" description="Helical" evidence="8">
    <location>
        <begin position="84"/>
        <end position="109"/>
    </location>
</feature>
<evidence type="ECO:0000256" key="4">
    <source>
        <dbReference type="ARBA" id="ARBA00022692"/>
    </source>
</evidence>
<keyword evidence="10" id="KW-1185">Reference proteome</keyword>
<keyword evidence="3" id="KW-0645">Protease</keyword>
<name>A0ABU2YDI4_9FLAO</name>
<keyword evidence="7 8" id="KW-0472">Membrane</keyword>
<evidence type="ECO:0000256" key="7">
    <source>
        <dbReference type="ARBA" id="ARBA00023136"/>
    </source>
</evidence>
<keyword evidence="6 8" id="KW-1133">Transmembrane helix</keyword>
<gene>
    <name evidence="9" type="primary">xrtF</name>
    <name evidence="9" type="ORF">RM538_09535</name>
</gene>
<keyword evidence="4 8" id="KW-0812">Transmembrane</keyword>
<dbReference type="NCBIfam" id="TIGR04128">
    <property type="entry name" value="exoso_Fjoh_1448"/>
    <property type="match status" value="1"/>
</dbReference>
<dbReference type="NCBIfam" id="TIGR04178">
    <property type="entry name" value="exo_archaeo"/>
    <property type="match status" value="1"/>
</dbReference>
<proteinExistence type="predicted"/>
<evidence type="ECO:0000256" key="5">
    <source>
        <dbReference type="ARBA" id="ARBA00022801"/>
    </source>
</evidence>